<dbReference type="Proteomes" id="UP000193560">
    <property type="component" value="Unassembled WGS sequence"/>
</dbReference>
<dbReference type="InterPro" id="IPR052895">
    <property type="entry name" value="HetReg/Transcr_Mod"/>
</dbReference>
<evidence type="ECO:0000259" key="1">
    <source>
        <dbReference type="Pfam" id="PF06985"/>
    </source>
</evidence>
<comment type="caution">
    <text evidence="2">The sequence shown here is derived from an EMBL/GenBank/DDBJ whole genome shotgun (WGS) entry which is preliminary data.</text>
</comment>
<gene>
    <name evidence="2" type="ORF">BCR42DRAFT_426248</name>
</gene>
<evidence type="ECO:0000313" key="3">
    <source>
        <dbReference type="Proteomes" id="UP000193560"/>
    </source>
</evidence>
<name>A0A1X2I1K8_9FUNG</name>
<dbReference type="InterPro" id="IPR010730">
    <property type="entry name" value="HET"/>
</dbReference>
<dbReference type="AlphaFoldDB" id="A0A1X2I1K8"/>
<proteinExistence type="predicted"/>
<feature type="domain" description="Heterokaryon incompatibility" evidence="1">
    <location>
        <begin position="8"/>
        <end position="94"/>
    </location>
</feature>
<sequence>MDSGDLKYVAISYRWGELHETTVDTHLGYLASITSFGLDSFFQLCRTMVEEVDLKHMDYVWVDAICVNQGDYEKRKATIYQMTNIYHRANYIVAVPDFHLRHLEKVNKKNAEIIQGSMKYSTYIYHLIHGNTNLLEECDSAFLDEHRVPDDRHLRYLLTRYTEHFADGFTTCKEHDEHYDADLTLDHIYETNLASQKKVKHHHGRKLYKKILKKIGIGKNKKEHPLDNRDVSELHKCDKVHSCPLSLFGGDPESYEEVENKADEHAKYLEKRQKDLEATKWRLVIPERSASIRQSVDFLSDLIQDWSTRVWVISEYGIAQTKKSGKMKYWFIQLSQASFGKDVGHHHRHDRFFEFDFSGDAPIISSGSSINLYRTPTSDSTVSVGSKRKRESFTVFQSFHATVQKQLNHQTFLEKMLKSKASRNEDRMHAILPLSEYKHKLVSKEQVGQWHINDLISVKLQLYHWTTTKDKWQLLFLSNFTDHVSGTLPTFATSNIVWPGPETYPTLTDDGQYKCNFDLTRDDSIQLTALDNTTATSIKKQYKLTIKPKEYYQHKNYQVSLLSGNQGKDEAMLRRLIQLDFPTDLPDMICIPNFTGHFIQDDPHPMTVQTKSIYLIGCSAKNKWILKFECDFQQLPLANLQTWERHACDVTNALAAGFDIY</sequence>
<accession>A0A1X2I1K8</accession>
<dbReference type="PANTHER" id="PTHR24148:SF73">
    <property type="entry name" value="HET DOMAIN PROTEIN (AFU_ORTHOLOGUE AFUA_8G01020)"/>
    <property type="match status" value="1"/>
</dbReference>
<protein>
    <recommendedName>
        <fullName evidence="1">Heterokaryon incompatibility domain-containing protein</fullName>
    </recommendedName>
</protein>
<keyword evidence="3" id="KW-1185">Reference proteome</keyword>
<dbReference type="PANTHER" id="PTHR24148">
    <property type="entry name" value="ANKYRIN REPEAT DOMAIN-CONTAINING PROTEIN 39 HOMOLOG-RELATED"/>
    <property type="match status" value="1"/>
</dbReference>
<organism evidence="2 3">
    <name type="scientific">Absidia repens</name>
    <dbReference type="NCBI Taxonomy" id="90262"/>
    <lineage>
        <taxon>Eukaryota</taxon>
        <taxon>Fungi</taxon>
        <taxon>Fungi incertae sedis</taxon>
        <taxon>Mucoromycota</taxon>
        <taxon>Mucoromycotina</taxon>
        <taxon>Mucoromycetes</taxon>
        <taxon>Mucorales</taxon>
        <taxon>Cunninghamellaceae</taxon>
        <taxon>Absidia</taxon>
    </lineage>
</organism>
<evidence type="ECO:0000313" key="2">
    <source>
        <dbReference type="EMBL" id="ORZ07430.1"/>
    </source>
</evidence>
<reference evidence="2 3" key="1">
    <citation type="submission" date="2016-07" db="EMBL/GenBank/DDBJ databases">
        <title>Pervasive Adenine N6-methylation of Active Genes in Fungi.</title>
        <authorList>
            <consortium name="DOE Joint Genome Institute"/>
            <person name="Mondo S.J."/>
            <person name="Dannebaum R.O."/>
            <person name="Kuo R.C."/>
            <person name="Labutti K."/>
            <person name="Haridas S."/>
            <person name="Kuo A."/>
            <person name="Salamov A."/>
            <person name="Ahrendt S.R."/>
            <person name="Lipzen A."/>
            <person name="Sullivan W."/>
            <person name="Andreopoulos W.B."/>
            <person name="Clum A."/>
            <person name="Lindquist E."/>
            <person name="Daum C."/>
            <person name="Ramamoorthy G.K."/>
            <person name="Gryganskyi A."/>
            <person name="Culley D."/>
            <person name="Magnuson J.K."/>
            <person name="James T.Y."/>
            <person name="O'Malley M.A."/>
            <person name="Stajich J.E."/>
            <person name="Spatafora J.W."/>
            <person name="Visel A."/>
            <person name="Grigoriev I.V."/>
        </authorList>
    </citation>
    <scope>NUCLEOTIDE SEQUENCE [LARGE SCALE GENOMIC DNA]</scope>
    <source>
        <strain evidence="2 3">NRRL 1336</strain>
    </source>
</reference>
<dbReference type="OrthoDB" id="5362512at2759"/>
<dbReference type="Pfam" id="PF06985">
    <property type="entry name" value="HET"/>
    <property type="match status" value="1"/>
</dbReference>
<dbReference type="EMBL" id="MCGE01000035">
    <property type="protein sequence ID" value="ORZ07430.1"/>
    <property type="molecule type" value="Genomic_DNA"/>
</dbReference>